<dbReference type="AlphaFoldDB" id="A0A0V1KKF5"/>
<dbReference type="EMBL" id="JYDW01000781">
    <property type="protein sequence ID" value="KRZ47452.1"/>
    <property type="molecule type" value="Genomic_DNA"/>
</dbReference>
<keyword evidence="2" id="KW-1185">Reference proteome</keyword>
<reference evidence="1 2" key="1">
    <citation type="submission" date="2015-05" db="EMBL/GenBank/DDBJ databases">
        <title>Evolution of Trichinella species and genotypes.</title>
        <authorList>
            <person name="Korhonen P.K."/>
            <person name="Edoardo P."/>
            <person name="Giuseppe L.R."/>
            <person name="Gasser R.B."/>
        </authorList>
    </citation>
    <scope>NUCLEOTIDE SEQUENCE [LARGE SCALE GENOMIC DNA]</scope>
    <source>
        <strain evidence="1">ISS10</strain>
    </source>
</reference>
<evidence type="ECO:0000313" key="1">
    <source>
        <dbReference type="EMBL" id="KRZ47452.1"/>
    </source>
</evidence>
<proteinExistence type="predicted"/>
<gene>
    <name evidence="1" type="ORF">T02_2568</name>
</gene>
<evidence type="ECO:0000313" key="2">
    <source>
        <dbReference type="Proteomes" id="UP000054721"/>
    </source>
</evidence>
<organism evidence="1 2">
    <name type="scientific">Trichinella nativa</name>
    <dbReference type="NCBI Taxonomy" id="6335"/>
    <lineage>
        <taxon>Eukaryota</taxon>
        <taxon>Metazoa</taxon>
        <taxon>Ecdysozoa</taxon>
        <taxon>Nematoda</taxon>
        <taxon>Enoplea</taxon>
        <taxon>Dorylaimia</taxon>
        <taxon>Trichinellida</taxon>
        <taxon>Trichinellidae</taxon>
        <taxon>Trichinella</taxon>
    </lineage>
</organism>
<name>A0A0V1KKF5_9BILA</name>
<comment type="caution">
    <text evidence="1">The sequence shown here is derived from an EMBL/GenBank/DDBJ whole genome shotgun (WGS) entry which is preliminary data.</text>
</comment>
<sequence>MVRKGRDFLMSKRRHNSWTTRASNERPWSLCKQSGAPNECVCNCPLGKVVRQDQDISVARRDLFQWPLRCPFPLAAADNPQSLAASVRGCFLTAFFSPHTACTCGTISVRPHSSRGAHDLTSQGPWHQYLRGPFFGRKSITMTENKVFLDNPDQPLHNNLIIIATSCSSLGYNHEGIMLAALSLSSLGCLCHLAALRVSLPLTLFRLHALRFPS</sequence>
<protein>
    <submittedName>
        <fullName evidence="1">Uncharacterized protein</fullName>
    </submittedName>
</protein>
<dbReference type="Proteomes" id="UP000054721">
    <property type="component" value="Unassembled WGS sequence"/>
</dbReference>
<accession>A0A0V1KKF5</accession>